<feature type="repeat" description="ANK" evidence="3">
    <location>
        <begin position="857"/>
        <end position="889"/>
    </location>
</feature>
<evidence type="ECO:0000256" key="3">
    <source>
        <dbReference type="PROSITE-ProRule" id="PRU00023"/>
    </source>
</evidence>
<keyword evidence="2 3" id="KW-0040">ANK repeat</keyword>
<dbReference type="PANTHER" id="PTHR24198">
    <property type="entry name" value="ANKYRIN REPEAT AND PROTEIN KINASE DOMAIN-CONTAINING PROTEIN"/>
    <property type="match status" value="1"/>
</dbReference>
<reference evidence="7" key="1">
    <citation type="submission" date="2021-09" db="EMBL/GenBank/DDBJ databases">
        <title>A high-quality genome of the endoparasitic fungus Hirsutella rhossiliensis with a comparison of Hirsutella genomes reveals transposable elements contributing to genome size variation.</title>
        <authorList>
            <person name="Lin R."/>
            <person name="Jiao Y."/>
            <person name="Sun X."/>
            <person name="Ling J."/>
            <person name="Xie B."/>
            <person name="Cheng X."/>
        </authorList>
    </citation>
    <scope>NUCLEOTIDE SEQUENCE</scope>
    <source>
        <strain evidence="7">HR02</strain>
    </source>
</reference>
<evidence type="ECO:0000256" key="4">
    <source>
        <dbReference type="SAM" id="MobiDB-lite"/>
    </source>
</evidence>
<gene>
    <name evidence="7" type="ORF">HRG_03867</name>
</gene>
<feature type="compositionally biased region" description="Polar residues" evidence="4">
    <location>
        <begin position="1"/>
        <end position="10"/>
    </location>
</feature>
<dbReference type="RefSeq" id="XP_044723364.1">
    <property type="nucleotide sequence ID" value="XM_044862338.1"/>
</dbReference>
<dbReference type="InterPro" id="IPR036770">
    <property type="entry name" value="Ankyrin_rpt-contain_sf"/>
</dbReference>
<dbReference type="Proteomes" id="UP000824596">
    <property type="component" value="Unassembled WGS sequence"/>
</dbReference>
<dbReference type="InterPro" id="IPR002110">
    <property type="entry name" value="Ankyrin_rpt"/>
</dbReference>
<accession>A0A9P8SKF3</accession>
<feature type="repeat" description="ANK" evidence="3">
    <location>
        <begin position="495"/>
        <end position="527"/>
    </location>
</feature>
<evidence type="ECO:0000313" key="8">
    <source>
        <dbReference type="Proteomes" id="UP000824596"/>
    </source>
</evidence>
<keyword evidence="1" id="KW-0677">Repeat</keyword>
<dbReference type="InterPro" id="IPR054471">
    <property type="entry name" value="GPIID_WHD"/>
</dbReference>
<feature type="repeat" description="ANK" evidence="3">
    <location>
        <begin position="528"/>
        <end position="560"/>
    </location>
</feature>
<evidence type="ECO:0000256" key="2">
    <source>
        <dbReference type="ARBA" id="ARBA00023043"/>
    </source>
</evidence>
<dbReference type="InterPro" id="IPR027417">
    <property type="entry name" value="P-loop_NTPase"/>
</dbReference>
<dbReference type="SUPFAM" id="SSF48403">
    <property type="entry name" value="Ankyrin repeat"/>
    <property type="match status" value="2"/>
</dbReference>
<dbReference type="GeneID" id="68352996"/>
<evidence type="ECO:0000256" key="1">
    <source>
        <dbReference type="ARBA" id="ARBA00022737"/>
    </source>
</evidence>
<dbReference type="Gene3D" id="1.25.40.20">
    <property type="entry name" value="Ankyrin repeat-containing domain"/>
    <property type="match status" value="2"/>
</dbReference>
<keyword evidence="8" id="KW-1185">Reference proteome</keyword>
<evidence type="ECO:0000259" key="6">
    <source>
        <dbReference type="Pfam" id="PF24883"/>
    </source>
</evidence>
<feature type="repeat" description="ANK" evidence="3">
    <location>
        <begin position="561"/>
        <end position="596"/>
    </location>
</feature>
<dbReference type="SMART" id="SM00248">
    <property type="entry name" value="ANK"/>
    <property type="match status" value="10"/>
</dbReference>
<feature type="repeat" description="ANK" evidence="3">
    <location>
        <begin position="824"/>
        <end position="856"/>
    </location>
</feature>
<proteinExistence type="predicted"/>
<feature type="domain" description="GPI inositol-deacylase winged helix" evidence="5">
    <location>
        <begin position="358"/>
        <end position="438"/>
    </location>
</feature>
<feature type="repeat" description="ANK" evidence="3">
    <location>
        <begin position="692"/>
        <end position="724"/>
    </location>
</feature>
<dbReference type="Pfam" id="PF22939">
    <property type="entry name" value="WHD_GPIID"/>
    <property type="match status" value="1"/>
</dbReference>
<feature type="domain" description="Nephrocystin 3-like N-terminal" evidence="6">
    <location>
        <begin position="83"/>
        <end position="249"/>
    </location>
</feature>
<comment type="caution">
    <text evidence="7">The sequence shown here is derived from an EMBL/GenBank/DDBJ whole genome shotgun (WGS) entry which is preliminary data.</text>
</comment>
<feature type="repeat" description="ANK" evidence="3">
    <location>
        <begin position="725"/>
        <end position="757"/>
    </location>
</feature>
<evidence type="ECO:0000313" key="7">
    <source>
        <dbReference type="EMBL" id="KAH0965851.1"/>
    </source>
</evidence>
<dbReference type="EMBL" id="JAIZPD010000003">
    <property type="protein sequence ID" value="KAH0965851.1"/>
    <property type="molecule type" value="Genomic_DNA"/>
</dbReference>
<dbReference type="AlphaFoldDB" id="A0A9P8SKF3"/>
<name>A0A9P8SKF3_9HYPO</name>
<sequence length="914" mass="101543">MAWPDSNTQGPHIAADNRGSGSQYVTEGHGDQNVAYGNGVQYNLHAYYYNFTPVISWLMGQWDLSALNFRRHHSEYCSQREPGTGGWVLSSKVFQSWKSPSTTSRFLQLHGNLGSGKTILVSLIVDTILEEIRGRNDVACIYFYSQGEDHKPPEYIWATLLAQLLQNHGYETLAQEVMDEFNMSLQGSTTLHSSQYLHLFNAQVATLKTVYLVIDDLDSFPDVPGRSSRQMIMNDLKGMPYNVRVLFTSKQAGPYQQLRIEPKKSDIETYVRSRVQSNAVLNGERATAIHRQEVIEEVTRVTLTSKIFLLARLHMDNLSKQGTLADIMAALRQLPDSSHNAFEASIQQITKKPEFQSSLARHVLTWVAHVKSDLNAEQIRDSFAIQRSKGIRFQDHRPSTDSVLSVCAGLVIRDTSNDSLRLVHESVQEHLEQHGIISQDAELEVTTRNWCTHLGCLGQKIDPGTDALVLKFLKDSSKLTRAFRHIDETKDRGLDGMTGLHAAMHYNIPSWANRLIKIGVDVNAKCRDGQTAVHWAVRYGRRKLLKLLIRNSADLNMQDRAGDTPLHKALMGSTSHGADIVQDLVKSGARFDIPGNEGLSPLTSAIKYGPTSIADIFVKNQVDVNAESYEDCTSLRHVFCSGPDVVGGGVGKTARSGTPDGLLRQAVESHARYLMKRLLWRGVDLNRPSAKDEWTPLMDAVERQDVDTVQLLAEHGAEVNIRTKDGSTPLIEAVKFRNQKLVWALLNRGARPDERNDKGWPALFYAIKNGDRAIVWLLVTNTADLTFEGKNIPNALELALKCRDLSVAWLLCEHGASPGAADDRGTTALHRASNRGSLAAVRFLVDRGVDVDARDRDGRTPLMLAAQLGKEVAVRQLVAEGANVNTQNASGWTAEDYAGGHAGIQSFLRNKLRL</sequence>
<dbReference type="Gene3D" id="3.40.50.300">
    <property type="entry name" value="P-loop containing nucleotide triphosphate hydrolases"/>
    <property type="match status" value="1"/>
</dbReference>
<dbReference type="Pfam" id="PF12796">
    <property type="entry name" value="Ank_2"/>
    <property type="match status" value="3"/>
</dbReference>
<dbReference type="Pfam" id="PF24883">
    <property type="entry name" value="NPHP3_N"/>
    <property type="match status" value="1"/>
</dbReference>
<evidence type="ECO:0000259" key="5">
    <source>
        <dbReference type="Pfam" id="PF22939"/>
    </source>
</evidence>
<dbReference type="OrthoDB" id="195446at2759"/>
<organism evidence="7 8">
    <name type="scientific">Hirsutella rhossiliensis</name>
    <dbReference type="NCBI Taxonomy" id="111463"/>
    <lineage>
        <taxon>Eukaryota</taxon>
        <taxon>Fungi</taxon>
        <taxon>Dikarya</taxon>
        <taxon>Ascomycota</taxon>
        <taxon>Pezizomycotina</taxon>
        <taxon>Sordariomycetes</taxon>
        <taxon>Hypocreomycetidae</taxon>
        <taxon>Hypocreales</taxon>
        <taxon>Ophiocordycipitaceae</taxon>
        <taxon>Hirsutella</taxon>
    </lineage>
</organism>
<dbReference type="PROSITE" id="PS50297">
    <property type="entry name" value="ANK_REP_REGION"/>
    <property type="match status" value="5"/>
</dbReference>
<feature type="region of interest" description="Disordered" evidence="4">
    <location>
        <begin position="1"/>
        <end position="23"/>
    </location>
</feature>
<dbReference type="InterPro" id="IPR056884">
    <property type="entry name" value="NPHP3-like_N"/>
</dbReference>
<dbReference type="SUPFAM" id="SSF52540">
    <property type="entry name" value="P-loop containing nucleoside triphosphate hydrolases"/>
    <property type="match status" value="1"/>
</dbReference>
<dbReference type="PANTHER" id="PTHR24198:SF165">
    <property type="entry name" value="ANKYRIN REPEAT-CONTAINING PROTEIN-RELATED"/>
    <property type="match status" value="1"/>
</dbReference>
<protein>
    <submittedName>
        <fullName evidence="7">Ankyrin repeats (3 copies) domain-containing protein</fullName>
    </submittedName>
</protein>
<dbReference type="PROSITE" id="PS50088">
    <property type="entry name" value="ANK_REPEAT"/>
    <property type="match status" value="7"/>
</dbReference>